<dbReference type="PROSITE" id="PS51832">
    <property type="entry name" value="HD_GYP"/>
    <property type="match status" value="1"/>
</dbReference>
<evidence type="ECO:0000313" key="4">
    <source>
        <dbReference type="EMBL" id="SHK59782.1"/>
    </source>
</evidence>
<dbReference type="Gene3D" id="1.10.3210.10">
    <property type="entry name" value="Hypothetical protein af1432"/>
    <property type="match status" value="1"/>
</dbReference>
<reference evidence="4 5" key="1">
    <citation type="submission" date="2016-11" db="EMBL/GenBank/DDBJ databases">
        <authorList>
            <person name="Jaros S."/>
            <person name="Januszkiewicz K."/>
            <person name="Wedrychowicz H."/>
        </authorList>
    </citation>
    <scope>NUCLEOTIDE SEQUENCE [LARGE SCALE GENOMIC DNA]</scope>
    <source>
        <strain evidence="4 5">GAS499</strain>
    </source>
</reference>
<dbReference type="PANTHER" id="PTHR43155:SF2">
    <property type="entry name" value="CYCLIC DI-GMP PHOSPHODIESTERASE PA4108"/>
    <property type="match status" value="1"/>
</dbReference>
<name>A0A1M6TS06_9BRAD</name>
<dbReference type="InterPro" id="IPR001789">
    <property type="entry name" value="Sig_transdc_resp-reg_receiver"/>
</dbReference>
<gene>
    <name evidence="4" type="ORF">SAMN05444159_3680</name>
</gene>
<dbReference type="EMBL" id="LT670844">
    <property type="protein sequence ID" value="SHK59782.1"/>
    <property type="molecule type" value="Genomic_DNA"/>
</dbReference>
<protein>
    <submittedName>
        <fullName evidence="4">HDIG domain-containing protein</fullName>
    </submittedName>
</protein>
<dbReference type="GO" id="GO:0008081">
    <property type="term" value="F:phosphoric diester hydrolase activity"/>
    <property type="evidence" value="ECO:0007669"/>
    <property type="project" value="UniProtKB-ARBA"/>
</dbReference>
<evidence type="ECO:0000259" key="3">
    <source>
        <dbReference type="PROSITE" id="PS51832"/>
    </source>
</evidence>
<dbReference type="Gene3D" id="3.40.50.2300">
    <property type="match status" value="1"/>
</dbReference>
<dbReference type="InterPro" id="IPR006675">
    <property type="entry name" value="HDIG_dom"/>
</dbReference>
<feature type="domain" description="HD-GYP" evidence="3">
    <location>
        <begin position="189"/>
        <end position="376"/>
    </location>
</feature>
<dbReference type="InterPro" id="IPR003607">
    <property type="entry name" value="HD/PDEase_dom"/>
</dbReference>
<dbReference type="PANTHER" id="PTHR43155">
    <property type="entry name" value="CYCLIC DI-GMP PHOSPHODIESTERASE PA4108-RELATED"/>
    <property type="match status" value="1"/>
</dbReference>
<dbReference type="PROSITE" id="PS50110">
    <property type="entry name" value="RESPONSE_REGULATORY"/>
    <property type="match status" value="1"/>
</dbReference>
<feature type="domain" description="Response regulatory" evidence="2">
    <location>
        <begin position="24"/>
        <end position="137"/>
    </location>
</feature>
<dbReference type="InterPro" id="IPR037522">
    <property type="entry name" value="HD_GYP_dom"/>
</dbReference>
<organism evidence="4 5">
    <name type="scientific">Bradyrhizobium lablabi</name>
    <dbReference type="NCBI Taxonomy" id="722472"/>
    <lineage>
        <taxon>Bacteria</taxon>
        <taxon>Pseudomonadati</taxon>
        <taxon>Pseudomonadota</taxon>
        <taxon>Alphaproteobacteria</taxon>
        <taxon>Hyphomicrobiales</taxon>
        <taxon>Nitrobacteraceae</taxon>
        <taxon>Bradyrhizobium</taxon>
    </lineage>
</organism>
<sequence length="376" mass="41526">MPATTVISRGSMTALANKTSTKRRLLLASDRSDQSRELADILKTAGEVDTISTSELPDEPADHFSGIVVDINLRSSESVQQVRNKLRGEAYRSMPRLFVLADALHHGSMQAWALGATDTISRPFDAAGILHRISAAFPDTVRFDATASGKALNRGIEAAHAVMVKIFQKLPAGVPLTYADIIEAENKILKAIKRTSLREWLTTVGRHHTDSYRHCLFVTGFAVAFAQHLGMREDDQRRLARAALLHDVGKAFVPVAILDKRAKLSDEELEVIRQHPQLGYDALAAQGGFPPEMLDVVLHHHEYLDGTGYPSGLRGNQISDIVRLTTIVDIHAALVERRAYRLPFTHAKAFGIMEQMGDKLDQHLLQSFRPVAFGSF</sequence>
<feature type="modified residue" description="4-aspartylphosphate" evidence="1">
    <location>
        <position position="70"/>
    </location>
</feature>
<dbReference type="NCBIfam" id="TIGR00277">
    <property type="entry name" value="HDIG"/>
    <property type="match status" value="1"/>
</dbReference>
<accession>A0A1M6TS06</accession>
<dbReference type="Proteomes" id="UP000189935">
    <property type="component" value="Chromosome I"/>
</dbReference>
<dbReference type="GO" id="GO:0000160">
    <property type="term" value="P:phosphorelay signal transduction system"/>
    <property type="evidence" value="ECO:0007669"/>
    <property type="project" value="InterPro"/>
</dbReference>
<dbReference type="SMART" id="SM00471">
    <property type="entry name" value="HDc"/>
    <property type="match status" value="1"/>
</dbReference>
<dbReference type="AlphaFoldDB" id="A0A1M6TS06"/>
<evidence type="ECO:0000313" key="5">
    <source>
        <dbReference type="Proteomes" id="UP000189935"/>
    </source>
</evidence>
<evidence type="ECO:0000256" key="1">
    <source>
        <dbReference type="PROSITE-ProRule" id="PRU00169"/>
    </source>
</evidence>
<dbReference type="Pfam" id="PF13487">
    <property type="entry name" value="HD_5"/>
    <property type="match status" value="1"/>
</dbReference>
<dbReference type="CDD" id="cd00077">
    <property type="entry name" value="HDc"/>
    <property type="match status" value="1"/>
</dbReference>
<keyword evidence="1" id="KW-0597">Phosphoprotein</keyword>
<dbReference type="SUPFAM" id="SSF109604">
    <property type="entry name" value="HD-domain/PDEase-like"/>
    <property type="match status" value="1"/>
</dbReference>
<dbReference type="SUPFAM" id="SSF52172">
    <property type="entry name" value="CheY-like"/>
    <property type="match status" value="1"/>
</dbReference>
<evidence type="ECO:0000259" key="2">
    <source>
        <dbReference type="PROSITE" id="PS50110"/>
    </source>
</evidence>
<proteinExistence type="predicted"/>
<dbReference type="InterPro" id="IPR011006">
    <property type="entry name" value="CheY-like_superfamily"/>
</dbReference>